<protein>
    <recommendedName>
        <fullName evidence="4">Peptidase S1</fullName>
    </recommendedName>
</protein>
<accession>A0A7W6JFI6</accession>
<dbReference type="EMBL" id="JACIDM010000003">
    <property type="protein sequence ID" value="MBB4084187.1"/>
    <property type="molecule type" value="Genomic_DNA"/>
</dbReference>
<sequence>MKIKVIFAAVCAMLTATTAAHAQDTTATATYGEITLNAGFTPDPYTVEVTAGGTIDAANIGAPCTGSIARAPDFQVTYNAGSLPFYIFVNSSSDTTLVVNGPDGLWYCDDDSNGGSNPQVTFNNPRSGTYDIWVGTYGGGTSQSVLHISELSTENRVPASNSAMPDTNLRATYGEVSLRAGFTPDPHRVSLMAGGNIPAGNVASGCTGSIARAPDYQIEYSAGALPLSIRTQSSSDTTLVVNGPDGLWYCDDDSAGASNAQVYFSKPSPGVYDIWVGTYSGGTTAAALLITETE</sequence>
<dbReference type="AlphaFoldDB" id="A0A7W6JFI6"/>
<evidence type="ECO:0000313" key="3">
    <source>
        <dbReference type="Proteomes" id="UP000529946"/>
    </source>
</evidence>
<evidence type="ECO:0008006" key="4">
    <source>
        <dbReference type="Google" id="ProtNLM"/>
    </source>
</evidence>
<dbReference type="Gene3D" id="2.60.120.380">
    <property type="match status" value="1"/>
</dbReference>
<dbReference type="Proteomes" id="UP000529946">
    <property type="component" value="Unassembled WGS sequence"/>
</dbReference>
<evidence type="ECO:0000313" key="2">
    <source>
        <dbReference type="EMBL" id="MBB4084187.1"/>
    </source>
</evidence>
<proteinExistence type="predicted"/>
<reference evidence="2 3" key="1">
    <citation type="submission" date="2020-08" db="EMBL/GenBank/DDBJ databases">
        <title>Genomic Encyclopedia of Type Strains, Phase IV (KMG-IV): sequencing the most valuable type-strain genomes for metagenomic binning, comparative biology and taxonomic classification.</title>
        <authorList>
            <person name="Goeker M."/>
        </authorList>
    </citation>
    <scope>NUCLEOTIDE SEQUENCE [LARGE SCALE GENOMIC DNA]</scope>
    <source>
        <strain evidence="2 3">DSM 23960</strain>
    </source>
</reference>
<organism evidence="2 3">
    <name type="scientific">Brevundimonas lenta</name>
    <dbReference type="NCBI Taxonomy" id="424796"/>
    <lineage>
        <taxon>Bacteria</taxon>
        <taxon>Pseudomonadati</taxon>
        <taxon>Pseudomonadota</taxon>
        <taxon>Alphaproteobacteria</taxon>
        <taxon>Caulobacterales</taxon>
        <taxon>Caulobacteraceae</taxon>
        <taxon>Brevundimonas</taxon>
    </lineage>
</organism>
<name>A0A7W6JFI6_9CAUL</name>
<keyword evidence="3" id="KW-1185">Reference proteome</keyword>
<keyword evidence="1" id="KW-0732">Signal</keyword>
<feature type="chain" id="PRO_5031205442" description="Peptidase S1" evidence="1">
    <location>
        <begin position="23"/>
        <end position="294"/>
    </location>
</feature>
<comment type="caution">
    <text evidence="2">The sequence shown here is derived from an EMBL/GenBank/DDBJ whole genome shotgun (WGS) entry which is preliminary data.</text>
</comment>
<gene>
    <name evidence="2" type="ORF">GGR12_003075</name>
</gene>
<evidence type="ECO:0000256" key="1">
    <source>
        <dbReference type="SAM" id="SignalP"/>
    </source>
</evidence>
<dbReference type="RefSeq" id="WP_221212410.1">
    <property type="nucleotide sequence ID" value="NZ_BAAAER010000003.1"/>
</dbReference>
<feature type="signal peptide" evidence="1">
    <location>
        <begin position="1"/>
        <end position="22"/>
    </location>
</feature>